<dbReference type="SUPFAM" id="SSF47781">
    <property type="entry name" value="RuvA domain 2-like"/>
    <property type="match status" value="2"/>
</dbReference>
<dbReference type="InterPro" id="IPR010994">
    <property type="entry name" value="RuvA_2-like"/>
</dbReference>
<evidence type="ECO:0000313" key="4">
    <source>
        <dbReference type="Proteomes" id="UP001236663"/>
    </source>
</evidence>
<dbReference type="Proteomes" id="UP001236663">
    <property type="component" value="Unassembled WGS sequence"/>
</dbReference>
<gene>
    <name evidence="3" type="ORF">QWZ15_03930</name>
</gene>
<keyword evidence="4" id="KW-1185">Reference proteome</keyword>
<dbReference type="PANTHER" id="PTHR21180">
    <property type="entry name" value="ENDONUCLEASE/EXONUCLEASE/PHOSPHATASE FAMILY DOMAIN-CONTAINING PROTEIN 1"/>
    <property type="match status" value="1"/>
</dbReference>
<proteinExistence type="predicted"/>
<name>A0ABT8C4H5_9BACT</name>
<dbReference type="PANTHER" id="PTHR21180:SF32">
    <property type="entry name" value="ENDONUCLEASE_EXONUCLEASE_PHOSPHATASE FAMILY DOMAIN-CONTAINING PROTEIN 1"/>
    <property type="match status" value="1"/>
</dbReference>
<feature type="compositionally biased region" description="Basic and acidic residues" evidence="1">
    <location>
        <begin position="83"/>
        <end position="94"/>
    </location>
</feature>
<dbReference type="RefSeq" id="WP_163383863.1">
    <property type="nucleotide sequence ID" value="NZ_JAUFQS010000004.1"/>
</dbReference>
<organism evidence="3 4">
    <name type="scientific">Cyclobacterium jeungdonense</name>
    <dbReference type="NCBI Taxonomy" id="708087"/>
    <lineage>
        <taxon>Bacteria</taxon>
        <taxon>Pseudomonadati</taxon>
        <taxon>Bacteroidota</taxon>
        <taxon>Cytophagia</taxon>
        <taxon>Cytophagales</taxon>
        <taxon>Cyclobacteriaceae</taxon>
        <taxon>Cyclobacterium</taxon>
    </lineage>
</organism>
<keyword evidence="2" id="KW-0812">Transmembrane</keyword>
<accession>A0ABT8C4H5</accession>
<sequence length="237" mass="27170">MVDKLFYFLKTYLGFTRKESRGFVFVIPMLAVLYAIPYWMSGYFRSYNEENYLLYLEKVKNDPGFYKEATLKSDTVSIEDWPQEEKGKKEDKPEAQGLSRPETPKLNSLRFPEATAVELQMVSGVGPVLSARIESFRDKLGGFHSPEQLLEVYGIDGELAGKIYELFPFQSQINRTIKINEATFKDLVSHPYIGAGEAKVIIAYRNQHGSYEAANDLLGIKLFTEEWVDRIAPYLSF</sequence>
<dbReference type="Gene3D" id="1.10.150.280">
    <property type="entry name" value="AF1531-like domain"/>
    <property type="match status" value="2"/>
</dbReference>
<keyword evidence="2" id="KW-0472">Membrane</keyword>
<evidence type="ECO:0000256" key="2">
    <source>
        <dbReference type="SAM" id="Phobius"/>
    </source>
</evidence>
<reference evidence="4" key="1">
    <citation type="journal article" date="2019" name="Int. J. Syst. Evol. Microbiol.">
        <title>The Global Catalogue of Microorganisms (GCM) 10K type strain sequencing project: providing services to taxonomists for standard genome sequencing and annotation.</title>
        <authorList>
            <consortium name="The Broad Institute Genomics Platform"/>
            <consortium name="The Broad Institute Genome Sequencing Center for Infectious Disease"/>
            <person name="Wu L."/>
            <person name="Ma J."/>
        </authorList>
    </citation>
    <scope>NUCLEOTIDE SEQUENCE [LARGE SCALE GENOMIC DNA]</scope>
    <source>
        <strain evidence="4">CECT 7706</strain>
    </source>
</reference>
<dbReference type="InterPro" id="IPR051675">
    <property type="entry name" value="Endo/Exo/Phosphatase_dom_1"/>
</dbReference>
<dbReference type="EMBL" id="JAUFQS010000004">
    <property type="protein sequence ID" value="MDN3686967.1"/>
    <property type="molecule type" value="Genomic_DNA"/>
</dbReference>
<evidence type="ECO:0000313" key="3">
    <source>
        <dbReference type="EMBL" id="MDN3686967.1"/>
    </source>
</evidence>
<keyword evidence="2" id="KW-1133">Transmembrane helix</keyword>
<feature type="transmembrane region" description="Helical" evidence="2">
    <location>
        <begin position="21"/>
        <end position="40"/>
    </location>
</feature>
<feature type="region of interest" description="Disordered" evidence="1">
    <location>
        <begin position="80"/>
        <end position="104"/>
    </location>
</feature>
<dbReference type="Pfam" id="PF12836">
    <property type="entry name" value="HHH_3"/>
    <property type="match status" value="2"/>
</dbReference>
<comment type="caution">
    <text evidence="3">The sequence shown here is derived from an EMBL/GenBank/DDBJ whole genome shotgun (WGS) entry which is preliminary data.</text>
</comment>
<evidence type="ECO:0000256" key="1">
    <source>
        <dbReference type="SAM" id="MobiDB-lite"/>
    </source>
</evidence>
<protein>
    <submittedName>
        <fullName evidence="3">Helix-hairpin-helix domain-containing protein</fullName>
    </submittedName>
</protein>